<evidence type="ECO:0000313" key="2">
    <source>
        <dbReference type="WormBase" id="Bm13114a"/>
    </source>
</evidence>
<name>A0A0J9XVI3_BRUMA</name>
<evidence type="ECO:0000313" key="1">
    <source>
        <dbReference type="EMBL" id="CDP96706.1"/>
    </source>
</evidence>
<reference evidence="1" key="2">
    <citation type="submission" date="2012-12" db="EMBL/GenBank/DDBJ databases">
        <authorList>
            <person name="Gao Y.W."/>
            <person name="Fan S.T."/>
            <person name="Sun H.T."/>
            <person name="Wang Z."/>
            <person name="Gao X.L."/>
            <person name="Li Y.G."/>
            <person name="Wang T.C."/>
            <person name="Zhang K."/>
            <person name="Xu W.W."/>
            <person name="Yu Z.J."/>
            <person name="Xia X.Z."/>
        </authorList>
    </citation>
    <scope>NUCLEOTIDE SEQUENCE</scope>
    <source>
        <strain evidence="1">FR3</strain>
    </source>
</reference>
<dbReference type="EMBL" id="LN856962">
    <property type="protein sequence ID" value="CDP96706.1"/>
    <property type="molecule type" value="Genomic_DNA"/>
</dbReference>
<gene>
    <name evidence="1 2" type="ORF">Bm13114</name>
    <name evidence="1" type="ORF">BM_Bm13114</name>
</gene>
<dbReference type="WormBase" id="Bm13114a">
    <property type="protein sequence ID" value="BM44511"/>
    <property type="gene ID" value="WBGene00233375"/>
</dbReference>
<accession>A0A0J9XVI3</accession>
<protein>
    <submittedName>
        <fullName evidence="1">Bm13114, isoform a</fullName>
    </submittedName>
</protein>
<reference evidence="1" key="1">
    <citation type="journal article" date="2007" name="Science">
        <title>Draft genome of the filarial nematode parasite Brugia malayi.</title>
        <authorList>
            <person name="Ghedin E."/>
            <person name="Wang S."/>
            <person name="Spiro D."/>
            <person name="Caler E."/>
            <person name="Zhao Q."/>
            <person name="Crabtree J."/>
            <person name="Allen J.E."/>
            <person name="Delcher A.L."/>
            <person name="Guiliano D.B."/>
            <person name="Miranda-Saavedra D."/>
            <person name="Angiuoli S.V."/>
            <person name="Creasy T."/>
            <person name="Amedeo P."/>
            <person name="Haas B."/>
            <person name="El-Sayed N.M."/>
            <person name="Wortman J.R."/>
            <person name="Feldblyum T."/>
            <person name="Tallon L."/>
            <person name="Schatz M."/>
            <person name="Shumway M."/>
            <person name="Koo H."/>
            <person name="Salzberg S.L."/>
            <person name="Schobel S."/>
            <person name="Pertea M."/>
            <person name="Pop M."/>
            <person name="White O."/>
            <person name="Barton G.J."/>
            <person name="Carlow C.K."/>
            <person name="Crawford M.J."/>
            <person name="Daub J."/>
            <person name="Dimmic M.W."/>
            <person name="Estes C.F."/>
            <person name="Foster J.M."/>
            <person name="Ganatra M."/>
            <person name="Gregory W.F."/>
            <person name="Johnson N.M."/>
            <person name="Jin J."/>
            <person name="Komuniecki R."/>
            <person name="Korf I."/>
            <person name="Kumar S."/>
            <person name="Laney S."/>
            <person name="Li B.W."/>
            <person name="Li W."/>
            <person name="Lindblom T.H."/>
            <person name="Lustigman S."/>
            <person name="Ma D."/>
            <person name="Maina C.V."/>
            <person name="Martin D.M."/>
            <person name="McCarter J.P."/>
            <person name="McReynolds L."/>
            <person name="Mitreva M."/>
            <person name="Nutman T.B."/>
            <person name="Parkinson J."/>
            <person name="Peregrin-Alvarez J.M."/>
            <person name="Poole C."/>
            <person name="Ren Q."/>
            <person name="Saunders L."/>
            <person name="Sluder A.E."/>
            <person name="Smith K."/>
            <person name="Stanke M."/>
            <person name="Unnasch T.R."/>
            <person name="Ware J."/>
            <person name="Wei A.D."/>
            <person name="Weil G."/>
            <person name="Williams D.J."/>
            <person name="Zhang Y."/>
            <person name="Williams S.A."/>
            <person name="Fraser-Liggett C."/>
            <person name="Slatko B."/>
            <person name="Blaxter M.L."/>
            <person name="Scott A.L."/>
        </authorList>
    </citation>
    <scope>NUCLEOTIDE SEQUENCE</scope>
    <source>
        <strain evidence="1">FR3</strain>
    </source>
</reference>
<dbReference type="AlphaFoldDB" id="A0A0J9XVI3"/>
<organism evidence="1">
    <name type="scientific">Brugia malayi</name>
    <name type="common">Filarial nematode worm</name>
    <dbReference type="NCBI Taxonomy" id="6279"/>
    <lineage>
        <taxon>Eukaryota</taxon>
        <taxon>Metazoa</taxon>
        <taxon>Ecdysozoa</taxon>
        <taxon>Nematoda</taxon>
        <taxon>Chromadorea</taxon>
        <taxon>Rhabditida</taxon>
        <taxon>Spirurina</taxon>
        <taxon>Spiruromorpha</taxon>
        <taxon>Filarioidea</taxon>
        <taxon>Onchocercidae</taxon>
        <taxon>Brugia</taxon>
    </lineage>
</organism>
<proteinExistence type="predicted"/>
<sequence length="78" mass="9022">MLKQRIRVEGRTSAFKPGSDTFNKKLILPFRWAVVLLLVYSCRHVSLGSCHTFENMKNIFGICGSRQLVTPIHLHIYF</sequence>